<name>A0AAV2DWV9_9ROSI</name>
<reference evidence="1 2" key="1">
    <citation type="submission" date="2024-04" db="EMBL/GenBank/DDBJ databases">
        <authorList>
            <person name="Fracassetti M."/>
        </authorList>
    </citation>
    <scope>NUCLEOTIDE SEQUENCE [LARGE SCALE GENOMIC DNA]</scope>
</reference>
<accession>A0AAV2DWV9</accession>
<dbReference type="Proteomes" id="UP001497516">
    <property type="component" value="Chromosome 3"/>
</dbReference>
<proteinExistence type="predicted"/>
<sequence length="66" mass="7554">MKKGAEYPSLFRNLIKAFGGVEVAVPILENMISMEDLKGKLEIFMEEDDMVEDKEATIKKTPWGYK</sequence>
<organism evidence="1 2">
    <name type="scientific">Linum trigynum</name>
    <dbReference type="NCBI Taxonomy" id="586398"/>
    <lineage>
        <taxon>Eukaryota</taxon>
        <taxon>Viridiplantae</taxon>
        <taxon>Streptophyta</taxon>
        <taxon>Embryophyta</taxon>
        <taxon>Tracheophyta</taxon>
        <taxon>Spermatophyta</taxon>
        <taxon>Magnoliopsida</taxon>
        <taxon>eudicotyledons</taxon>
        <taxon>Gunneridae</taxon>
        <taxon>Pentapetalae</taxon>
        <taxon>rosids</taxon>
        <taxon>fabids</taxon>
        <taxon>Malpighiales</taxon>
        <taxon>Linaceae</taxon>
        <taxon>Linum</taxon>
    </lineage>
</organism>
<evidence type="ECO:0000313" key="2">
    <source>
        <dbReference type="Proteomes" id="UP001497516"/>
    </source>
</evidence>
<dbReference type="AlphaFoldDB" id="A0AAV2DWV9"/>
<keyword evidence="2" id="KW-1185">Reference proteome</keyword>
<protein>
    <submittedName>
        <fullName evidence="1">Uncharacterized protein</fullName>
    </submittedName>
</protein>
<gene>
    <name evidence="1" type="ORF">LTRI10_LOCUS19617</name>
</gene>
<evidence type="ECO:0000313" key="1">
    <source>
        <dbReference type="EMBL" id="CAL1378009.1"/>
    </source>
</evidence>
<dbReference type="EMBL" id="OZ034816">
    <property type="protein sequence ID" value="CAL1378009.1"/>
    <property type="molecule type" value="Genomic_DNA"/>
</dbReference>